<dbReference type="AlphaFoldDB" id="A0A6M4IJH2"/>
<dbReference type="InterPro" id="IPR011990">
    <property type="entry name" value="TPR-like_helical_dom_sf"/>
</dbReference>
<protein>
    <submittedName>
        <fullName evidence="4">Uncharacterized protein</fullName>
    </submittedName>
</protein>
<dbReference type="KEGG" id="ggr:HKW67_01135"/>
<evidence type="ECO:0000313" key="4">
    <source>
        <dbReference type="EMBL" id="QJR34215.1"/>
    </source>
</evidence>
<dbReference type="RefSeq" id="WP_171223641.1">
    <property type="nucleotide sequence ID" value="NZ_CP053085.1"/>
</dbReference>
<evidence type="ECO:0000256" key="3">
    <source>
        <dbReference type="SAM" id="Phobius"/>
    </source>
</evidence>
<proteinExistence type="predicted"/>
<dbReference type="Proteomes" id="UP000500938">
    <property type="component" value="Chromosome"/>
</dbReference>
<name>A0A6M4IJH2_9BACT</name>
<keyword evidence="3" id="KW-0472">Membrane</keyword>
<feature type="compositionally biased region" description="Basic and acidic residues" evidence="2">
    <location>
        <begin position="133"/>
        <end position="151"/>
    </location>
</feature>
<feature type="repeat" description="TPR" evidence="1">
    <location>
        <begin position="254"/>
        <end position="287"/>
    </location>
</feature>
<dbReference type="Gene3D" id="1.25.40.10">
    <property type="entry name" value="Tetratricopeptide repeat domain"/>
    <property type="match status" value="1"/>
</dbReference>
<keyword evidence="3" id="KW-0812">Transmembrane</keyword>
<dbReference type="SUPFAM" id="SSF48452">
    <property type="entry name" value="TPR-like"/>
    <property type="match status" value="1"/>
</dbReference>
<keyword evidence="5" id="KW-1185">Reference proteome</keyword>
<organism evidence="4 5">
    <name type="scientific">Gemmatimonas groenlandica</name>
    <dbReference type="NCBI Taxonomy" id="2732249"/>
    <lineage>
        <taxon>Bacteria</taxon>
        <taxon>Pseudomonadati</taxon>
        <taxon>Gemmatimonadota</taxon>
        <taxon>Gemmatimonadia</taxon>
        <taxon>Gemmatimonadales</taxon>
        <taxon>Gemmatimonadaceae</taxon>
        <taxon>Gemmatimonas</taxon>
    </lineage>
</organism>
<dbReference type="InterPro" id="IPR019734">
    <property type="entry name" value="TPR_rpt"/>
</dbReference>
<keyword evidence="3" id="KW-1133">Transmembrane helix</keyword>
<gene>
    <name evidence="4" type="ORF">HKW67_01135</name>
</gene>
<sequence>MTTGFEPTTSDARAALNAARFVLSPESTSPAPAVWAGAQQVLRAVTARPELGGQALIGEARRMGALTLTDAHALVALVTWADASDRPAESDSERALLREAWLALEHAVSMNRSTVAEAPLRPTVNDMPAISAEPREGEPRLREPYSGERAPDAPTSRRVSAGLIIGVLVTIIVIAAGAWWMLSQRSDRAYQDGVAAYGRGAREVARTAFAQAAQQHPDDAGPLVFLGRMSREEGDLPRARRFLTTAVRIAPNSALANRELGSVMLADGQPEIGRRFYVRALQLDPTDRVAQGFLGCALFRLNRFDEARRWADRAGPGDWSRCIAPMPLPGQMPAAMPAPGYPTLPPR</sequence>
<dbReference type="EMBL" id="CP053085">
    <property type="protein sequence ID" value="QJR34215.1"/>
    <property type="molecule type" value="Genomic_DNA"/>
</dbReference>
<feature type="region of interest" description="Disordered" evidence="2">
    <location>
        <begin position="125"/>
        <end position="153"/>
    </location>
</feature>
<evidence type="ECO:0000256" key="1">
    <source>
        <dbReference type="PROSITE-ProRule" id="PRU00339"/>
    </source>
</evidence>
<reference evidence="4 5" key="1">
    <citation type="submission" date="2020-05" db="EMBL/GenBank/DDBJ databases">
        <title>Complete genome sequence of Gemmatimonas greenlandica TET16.</title>
        <authorList>
            <person name="Zeng Y."/>
        </authorList>
    </citation>
    <scope>NUCLEOTIDE SEQUENCE [LARGE SCALE GENOMIC DNA]</scope>
    <source>
        <strain evidence="4 5">TET16</strain>
    </source>
</reference>
<evidence type="ECO:0000256" key="2">
    <source>
        <dbReference type="SAM" id="MobiDB-lite"/>
    </source>
</evidence>
<evidence type="ECO:0000313" key="5">
    <source>
        <dbReference type="Proteomes" id="UP000500938"/>
    </source>
</evidence>
<keyword evidence="1" id="KW-0802">TPR repeat</keyword>
<feature type="transmembrane region" description="Helical" evidence="3">
    <location>
        <begin position="159"/>
        <end position="182"/>
    </location>
</feature>
<dbReference type="PROSITE" id="PS50005">
    <property type="entry name" value="TPR"/>
    <property type="match status" value="1"/>
</dbReference>
<accession>A0A6M4IJH2</accession>